<evidence type="ECO:0000259" key="11">
    <source>
        <dbReference type="Pfam" id="PF02366"/>
    </source>
</evidence>
<evidence type="ECO:0000256" key="5">
    <source>
        <dbReference type="ARBA" id="ARBA00022679"/>
    </source>
</evidence>
<keyword evidence="4 10" id="KW-0328">Glycosyltransferase</keyword>
<dbReference type="GO" id="GO:0016757">
    <property type="term" value="F:glycosyltransferase activity"/>
    <property type="evidence" value="ECO:0007669"/>
    <property type="project" value="UniProtKB-KW"/>
</dbReference>
<evidence type="ECO:0000256" key="10">
    <source>
        <dbReference type="RuleBase" id="RU367007"/>
    </source>
</evidence>
<feature type="transmembrane region" description="Helical" evidence="10">
    <location>
        <begin position="152"/>
        <end position="170"/>
    </location>
</feature>
<feature type="transmembrane region" description="Helical" evidence="10">
    <location>
        <begin position="395"/>
        <end position="417"/>
    </location>
</feature>
<dbReference type="InterPro" id="IPR003342">
    <property type="entry name" value="ArnT-like_N"/>
</dbReference>
<dbReference type="Pfam" id="PF16192">
    <property type="entry name" value="PMT_4TMC"/>
    <property type="match status" value="1"/>
</dbReference>
<dbReference type="Pfam" id="PF02366">
    <property type="entry name" value="PMT"/>
    <property type="match status" value="1"/>
</dbReference>
<dbReference type="EC" id="2.4.1.-" evidence="10"/>
<sequence length="474" mass="53008">MPAGPRPWTVARLTPPPRPRRSWWAALGVAALAGVLRLVNLGHPAGLIFDEVYYAQDAKTLWEHGVEWNVQNDSAAYVAHPPFGKWLIGLGEQALGYDEVGWRIASVLAGTLCVLVLVRLILRLTGSVSLSAVGGVLLAVEGSNFVLSRSALLDIFLTLFVLLAFHFLVADRQNRDLAALGEGGRVPYRLLSAVSLGLAMGVKWSALWFIVLALLLVYFWDAQRNRVLKKRRPWVRPLGSAVLYGLYTVGVYLVTWAGWFASGDAYYRRSWAAEGHSDIPVLADLGSWFLYHLNVLNFHEGLSTPHTYQSTPFEWLFNLRPVVFYWSNDVECGVEKCAAEVILLGTPLLWWAFVPALLVMGLWGIAKKDWRAALVWGAVAAGIVPWLFFPERTMFFFYAAPVVPFFIIAVVWCLGLAIGRRDASPERRLVGSLIAGAYVAAVILCFAYFWPIYTGEPIPYEEWQARLWLGNRWV</sequence>
<dbReference type="InterPro" id="IPR032421">
    <property type="entry name" value="PMT_4TMC"/>
</dbReference>
<evidence type="ECO:0000256" key="4">
    <source>
        <dbReference type="ARBA" id="ARBA00022676"/>
    </source>
</evidence>
<comment type="pathway">
    <text evidence="2 10">Protein modification; protein glycosylation.</text>
</comment>
<keyword evidence="6 10" id="KW-0812">Transmembrane</keyword>
<dbReference type="InterPro" id="IPR027005">
    <property type="entry name" value="PMT-like"/>
</dbReference>
<organism evidence="13 14">
    <name type="scientific">Salininema proteolyticum</name>
    <dbReference type="NCBI Taxonomy" id="1607685"/>
    <lineage>
        <taxon>Bacteria</taxon>
        <taxon>Bacillati</taxon>
        <taxon>Actinomycetota</taxon>
        <taxon>Actinomycetes</taxon>
        <taxon>Glycomycetales</taxon>
        <taxon>Glycomycetaceae</taxon>
        <taxon>Salininema</taxon>
    </lineage>
</organism>
<evidence type="ECO:0000313" key="13">
    <source>
        <dbReference type="EMBL" id="MFC4336060.1"/>
    </source>
</evidence>
<keyword evidence="8 10" id="KW-0472">Membrane</keyword>
<proteinExistence type="inferred from homology"/>
<reference evidence="14" key="1">
    <citation type="journal article" date="2019" name="Int. J. Syst. Evol. Microbiol.">
        <title>The Global Catalogue of Microorganisms (GCM) 10K type strain sequencing project: providing services to taxonomists for standard genome sequencing and annotation.</title>
        <authorList>
            <consortium name="The Broad Institute Genomics Platform"/>
            <consortium name="The Broad Institute Genome Sequencing Center for Infectious Disease"/>
            <person name="Wu L."/>
            <person name="Ma J."/>
        </authorList>
    </citation>
    <scope>NUCLEOTIDE SEQUENCE [LARGE SCALE GENOMIC DNA]</scope>
    <source>
        <strain evidence="14">IBRC-M 10908</strain>
    </source>
</reference>
<keyword evidence="5 10" id="KW-0808">Transferase</keyword>
<evidence type="ECO:0000313" key="14">
    <source>
        <dbReference type="Proteomes" id="UP001595823"/>
    </source>
</evidence>
<evidence type="ECO:0000256" key="7">
    <source>
        <dbReference type="ARBA" id="ARBA00022989"/>
    </source>
</evidence>
<dbReference type="EMBL" id="JBHSDK010000015">
    <property type="protein sequence ID" value="MFC4336060.1"/>
    <property type="molecule type" value="Genomic_DNA"/>
</dbReference>
<feature type="transmembrane region" description="Helical" evidence="10">
    <location>
        <begin position="190"/>
        <end position="220"/>
    </location>
</feature>
<evidence type="ECO:0000256" key="9">
    <source>
        <dbReference type="ARBA" id="ARBA00093617"/>
    </source>
</evidence>
<dbReference type="Proteomes" id="UP001595823">
    <property type="component" value="Unassembled WGS sequence"/>
</dbReference>
<evidence type="ECO:0000256" key="8">
    <source>
        <dbReference type="ARBA" id="ARBA00023136"/>
    </source>
</evidence>
<comment type="caution">
    <text evidence="13">The sequence shown here is derived from an EMBL/GenBank/DDBJ whole genome shotgun (WGS) entry which is preliminary data.</text>
</comment>
<evidence type="ECO:0000259" key="12">
    <source>
        <dbReference type="Pfam" id="PF16192"/>
    </source>
</evidence>
<keyword evidence="14" id="KW-1185">Reference proteome</keyword>
<feature type="transmembrane region" description="Helical" evidence="10">
    <location>
        <begin position="22"/>
        <end position="39"/>
    </location>
</feature>
<dbReference type="RefSeq" id="WP_380621516.1">
    <property type="nucleotide sequence ID" value="NZ_JBHSDK010000015.1"/>
</dbReference>
<feature type="transmembrane region" description="Helical" evidence="10">
    <location>
        <begin position="100"/>
        <end position="122"/>
    </location>
</feature>
<feature type="transmembrane region" description="Helical" evidence="10">
    <location>
        <begin position="241"/>
        <end position="261"/>
    </location>
</feature>
<protein>
    <recommendedName>
        <fullName evidence="9 10">Polyprenol-phosphate-mannose--protein mannosyltransferase</fullName>
        <ecNumber evidence="10">2.4.1.-</ecNumber>
    </recommendedName>
</protein>
<evidence type="ECO:0000256" key="3">
    <source>
        <dbReference type="ARBA" id="ARBA00007222"/>
    </source>
</evidence>
<comment type="similarity">
    <text evidence="3 10">Belongs to the glycosyltransferase 39 family.</text>
</comment>
<feature type="domain" description="Protein O-mannosyl-transferase C-terminal four TM" evidence="12">
    <location>
        <begin position="287"/>
        <end position="470"/>
    </location>
</feature>
<dbReference type="PANTHER" id="PTHR10050">
    <property type="entry name" value="DOLICHYL-PHOSPHATE-MANNOSE--PROTEIN MANNOSYLTRANSFERASE"/>
    <property type="match status" value="1"/>
</dbReference>
<name>A0ABV8TZ19_9ACTN</name>
<feature type="transmembrane region" description="Helical" evidence="10">
    <location>
        <begin position="348"/>
        <end position="366"/>
    </location>
</feature>
<evidence type="ECO:0000256" key="1">
    <source>
        <dbReference type="ARBA" id="ARBA00004127"/>
    </source>
</evidence>
<feature type="transmembrane region" description="Helical" evidence="10">
    <location>
        <begin position="429"/>
        <end position="450"/>
    </location>
</feature>
<dbReference type="PANTHER" id="PTHR10050:SF46">
    <property type="entry name" value="PROTEIN O-MANNOSYL-TRANSFERASE 2"/>
    <property type="match status" value="1"/>
</dbReference>
<evidence type="ECO:0000256" key="2">
    <source>
        <dbReference type="ARBA" id="ARBA00004922"/>
    </source>
</evidence>
<accession>A0ABV8TZ19</accession>
<feature type="transmembrane region" description="Helical" evidence="10">
    <location>
        <begin position="373"/>
        <end position="389"/>
    </location>
</feature>
<keyword evidence="7 10" id="KW-1133">Transmembrane helix</keyword>
<comment type="subcellular location">
    <subcellularLocation>
        <location evidence="10">Cell membrane</location>
    </subcellularLocation>
    <subcellularLocation>
        <location evidence="1">Endomembrane system</location>
        <topology evidence="1">Multi-pass membrane protein</topology>
    </subcellularLocation>
</comment>
<gene>
    <name evidence="13" type="ORF">ACFPET_12685</name>
</gene>
<feature type="domain" description="ArnT-like N-terminal" evidence="11">
    <location>
        <begin position="31"/>
        <end position="235"/>
    </location>
</feature>
<evidence type="ECO:0000256" key="6">
    <source>
        <dbReference type="ARBA" id="ARBA00022692"/>
    </source>
</evidence>
<comment type="function">
    <text evidence="10">Protein O-mannosyltransferase that catalyzes the transfer of a single mannose residue from a polyprenol phospho-mannosyl lipidic donor to the hydroxyl group of selected serine and threonine residues in acceptor proteins.</text>
</comment>
<keyword evidence="10" id="KW-1003">Cell membrane</keyword>